<sequence>MNRVWRVVRIQLANGPMVLGMPLVILALVLLANLAIFGVIDTSASPENRMTGGMISIYIVLLVAHLQTITQFFPFALSLSVTRRIFFAATCLVVLGQSVGYGLLLFLLRLLEDATGGWGLDMGFFALPFLTTSNALTQVAVYTVPFIAMSFLGLLVGIVFKRWGQLGLYTLGIGVGVLAVLLVLLATWQDWWAAIGRFFAQEPAVHLFATYPLVLAALLAGIGYRALLRATP</sequence>
<proteinExistence type="predicted"/>
<keyword evidence="1" id="KW-0472">Membrane</keyword>
<dbReference type="OrthoDB" id="3209791at2"/>
<name>A0A2T0M0L7_9PSEU</name>
<feature type="transmembrane region" description="Helical" evidence="1">
    <location>
        <begin position="12"/>
        <end position="40"/>
    </location>
</feature>
<keyword evidence="1" id="KW-1133">Transmembrane helix</keyword>
<organism evidence="2 3">
    <name type="scientific">Prauserella shujinwangii</name>
    <dbReference type="NCBI Taxonomy" id="1453103"/>
    <lineage>
        <taxon>Bacteria</taxon>
        <taxon>Bacillati</taxon>
        <taxon>Actinomycetota</taxon>
        <taxon>Actinomycetes</taxon>
        <taxon>Pseudonocardiales</taxon>
        <taxon>Pseudonocardiaceae</taxon>
        <taxon>Prauserella</taxon>
    </lineage>
</organism>
<accession>A0A2T0M0L7</accession>
<evidence type="ECO:0008006" key="4">
    <source>
        <dbReference type="Google" id="ProtNLM"/>
    </source>
</evidence>
<dbReference type="Proteomes" id="UP000238362">
    <property type="component" value="Unassembled WGS sequence"/>
</dbReference>
<protein>
    <recommendedName>
        <fullName evidence="4">ABC-2 type transport system permease protein</fullName>
    </recommendedName>
</protein>
<feature type="transmembrane region" description="Helical" evidence="1">
    <location>
        <begin position="167"/>
        <end position="188"/>
    </location>
</feature>
<feature type="transmembrane region" description="Helical" evidence="1">
    <location>
        <begin position="139"/>
        <end position="160"/>
    </location>
</feature>
<evidence type="ECO:0000313" key="2">
    <source>
        <dbReference type="EMBL" id="PRX50144.1"/>
    </source>
</evidence>
<feature type="transmembrane region" description="Helical" evidence="1">
    <location>
        <begin position="85"/>
        <end position="108"/>
    </location>
</feature>
<gene>
    <name evidence="2" type="ORF">B0I33_102262</name>
</gene>
<comment type="caution">
    <text evidence="2">The sequence shown here is derived from an EMBL/GenBank/DDBJ whole genome shotgun (WGS) entry which is preliminary data.</text>
</comment>
<keyword evidence="1" id="KW-0812">Transmembrane</keyword>
<dbReference type="EMBL" id="PVNH01000002">
    <property type="protein sequence ID" value="PRX50144.1"/>
    <property type="molecule type" value="Genomic_DNA"/>
</dbReference>
<reference evidence="2 3" key="1">
    <citation type="submission" date="2018-03" db="EMBL/GenBank/DDBJ databases">
        <title>Genomic Encyclopedia of Type Strains, Phase III (KMG-III): the genomes of soil and plant-associated and newly described type strains.</title>
        <authorList>
            <person name="Whitman W."/>
        </authorList>
    </citation>
    <scope>NUCLEOTIDE SEQUENCE [LARGE SCALE GENOMIC DNA]</scope>
    <source>
        <strain evidence="2 3">CGMCC 4.7125</strain>
    </source>
</reference>
<feature type="transmembrane region" description="Helical" evidence="1">
    <location>
        <begin position="52"/>
        <end position="73"/>
    </location>
</feature>
<keyword evidence="3" id="KW-1185">Reference proteome</keyword>
<dbReference type="AlphaFoldDB" id="A0A2T0M0L7"/>
<evidence type="ECO:0000256" key="1">
    <source>
        <dbReference type="SAM" id="Phobius"/>
    </source>
</evidence>
<feature type="transmembrane region" description="Helical" evidence="1">
    <location>
        <begin position="208"/>
        <end position="228"/>
    </location>
</feature>
<evidence type="ECO:0000313" key="3">
    <source>
        <dbReference type="Proteomes" id="UP000238362"/>
    </source>
</evidence>